<accession>A0A0V1F4I2</accession>
<keyword evidence="1" id="KW-0812">Transmembrane</keyword>
<protein>
    <submittedName>
        <fullName evidence="2">Uncharacterized protein</fullName>
    </submittedName>
</protein>
<evidence type="ECO:0000313" key="2">
    <source>
        <dbReference type="EMBL" id="KRY80980.1"/>
    </source>
</evidence>
<comment type="caution">
    <text evidence="2">The sequence shown here is derived from an EMBL/GenBank/DDBJ whole genome shotgun (WGS) entry which is preliminary data.</text>
</comment>
<reference evidence="2 3" key="1">
    <citation type="submission" date="2015-01" db="EMBL/GenBank/DDBJ databases">
        <title>Evolution of Trichinella species and genotypes.</title>
        <authorList>
            <person name="Korhonen P.K."/>
            <person name="Edoardo P."/>
            <person name="Giuseppe L.R."/>
            <person name="Gasser R.B."/>
        </authorList>
    </citation>
    <scope>NUCLEOTIDE SEQUENCE [LARGE SCALE GENOMIC DNA]</scope>
    <source>
        <strain evidence="2">ISS470</strain>
    </source>
</reference>
<dbReference type="EMBL" id="JYDT01000282">
    <property type="protein sequence ID" value="KRY80980.1"/>
    <property type="molecule type" value="Genomic_DNA"/>
</dbReference>
<keyword evidence="3" id="KW-1185">Reference proteome</keyword>
<evidence type="ECO:0000313" key="3">
    <source>
        <dbReference type="Proteomes" id="UP000054995"/>
    </source>
</evidence>
<proteinExistence type="predicted"/>
<organism evidence="2 3">
    <name type="scientific">Trichinella pseudospiralis</name>
    <name type="common">Parasitic roundworm</name>
    <dbReference type="NCBI Taxonomy" id="6337"/>
    <lineage>
        <taxon>Eukaryota</taxon>
        <taxon>Metazoa</taxon>
        <taxon>Ecdysozoa</taxon>
        <taxon>Nematoda</taxon>
        <taxon>Enoplea</taxon>
        <taxon>Dorylaimia</taxon>
        <taxon>Trichinellida</taxon>
        <taxon>Trichinellidae</taxon>
        <taxon>Trichinella</taxon>
    </lineage>
</organism>
<feature type="transmembrane region" description="Helical" evidence="1">
    <location>
        <begin position="12"/>
        <end position="31"/>
    </location>
</feature>
<keyword evidence="1" id="KW-0472">Membrane</keyword>
<dbReference type="AlphaFoldDB" id="A0A0V1F4I2"/>
<evidence type="ECO:0000256" key="1">
    <source>
        <dbReference type="SAM" id="Phobius"/>
    </source>
</evidence>
<keyword evidence="1" id="KW-1133">Transmembrane helix</keyword>
<sequence>MLNVNLLSGSVFSPMIGIRFAVTPLTNLLLIRNILNDVTRNILELGGNYYVTRNNRFTE</sequence>
<dbReference type="Proteomes" id="UP000054995">
    <property type="component" value="Unassembled WGS sequence"/>
</dbReference>
<gene>
    <name evidence="2" type="ORF">T4D_12757</name>
</gene>
<name>A0A0V1F4I2_TRIPS</name>